<dbReference type="GO" id="GO:0005737">
    <property type="term" value="C:cytoplasm"/>
    <property type="evidence" value="ECO:0007669"/>
    <property type="project" value="UniProtKB-SubCell"/>
</dbReference>
<evidence type="ECO:0000256" key="4">
    <source>
        <dbReference type="ARBA" id="ARBA00022741"/>
    </source>
</evidence>
<evidence type="ECO:0000256" key="2">
    <source>
        <dbReference type="ARBA" id="ARBA00022490"/>
    </source>
</evidence>
<evidence type="ECO:0000256" key="6">
    <source>
        <dbReference type="ARBA" id="ARBA00022840"/>
    </source>
</evidence>
<dbReference type="CDD" id="cd24011">
    <property type="entry name" value="ASKHA_NBD_BK"/>
    <property type="match status" value="1"/>
</dbReference>
<dbReference type="PRINTS" id="PR00471">
    <property type="entry name" value="ACETATEKNASE"/>
</dbReference>
<dbReference type="HAMAP" id="MF_00542">
    <property type="entry name" value="Butyrate_kinase"/>
    <property type="match status" value="1"/>
</dbReference>
<dbReference type="InterPro" id="IPR023865">
    <property type="entry name" value="Aliphatic_acid_kinase_CS"/>
</dbReference>
<evidence type="ECO:0000256" key="5">
    <source>
        <dbReference type="ARBA" id="ARBA00022777"/>
    </source>
</evidence>
<dbReference type="PIRSF" id="PIRSF036458">
    <property type="entry name" value="Butyrate_kin"/>
    <property type="match status" value="1"/>
</dbReference>
<name>A0A645AT47_9ZZZZ</name>
<keyword evidence="5 8" id="KW-0418">Kinase</keyword>
<evidence type="ECO:0000256" key="3">
    <source>
        <dbReference type="ARBA" id="ARBA00022679"/>
    </source>
</evidence>
<comment type="catalytic activity">
    <reaction evidence="7">
        <text>butanoate + ATP = butanoyl phosphate + ADP</text>
        <dbReference type="Rhea" id="RHEA:13585"/>
        <dbReference type="ChEBI" id="CHEBI:17968"/>
        <dbReference type="ChEBI" id="CHEBI:30616"/>
        <dbReference type="ChEBI" id="CHEBI:58079"/>
        <dbReference type="ChEBI" id="CHEBI:456216"/>
        <dbReference type="EC" id="2.7.2.7"/>
    </reaction>
</comment>
<dbReference type="SUPFAM" id="SSF53067">
    <property type="entry name" value="Actin-like ATPase domain"/>
    <property type="match status" value="2"/>
</dbReference>
<keyword evidence="3 8" id="KW-0808">Transferase</keyword>
<organism evidence="8">
    <name type="scientific">bioreactor metagenome</name>
    <dbReference type="NCBI Taxonomy" id="1076179"/>
    <lineage>
        <taxon>unclassified sequences</taxon>
        <taxon>metagenomes</taxon>
        <taxon>ecological metagenomes</taxon>
    </lineage>
</organism>
<proteinExistence type="inferred from homology"/>
<dbReference type="Gene3D" id="3.30.420.40">
    <property type="match status" value="2"/>
</dbReference>
<accession>A0A645AT47</accession>
<dbReference type="NCBIfam" id="TIGR02707">
    <property type="entry name" value="butyr_kinase"/>
    <property type="match status" value="1"/>
</dbReference>
<dbReference type="InterPro" id="IPR000890">
    <property type="entry name" value="Aliphatic_acid_kin_short-chain"/>
</dbReference>
<dbReference type="InterPro" id="IPR043129">
    <property type="entry name" value="ATPase_NBD"/>
</dbReference>
<dbReference type="GO" id="GO:0006083">
    <property type="term" value="P:acetate metabolic process"/>
    <property type="evidence" value="ECO:0007669"/>
    <property type="project" value="TreeGrafter"/>
</dbReference>
<dbReference type="Pfam" id="PF00871">
    <property type="entry name" value="Acetate_kinase"/>
    <property type="match status" value="1"/>
</dbReference>
<dbReference type="EMBL" id="VSSQ01015569">
    <property type="protein sequence ID" value="MPM56076.1"/>
    <property type="molecule type" value="Genomic_DNA"/>
</dbReference>
<keyword evidence="6" id="KW-0067">ATP-binding</keyword>
<dbReference type="NCBIfam" id="NF002834">
    <property type="entry name" value="PRK03011.1-5"/>
    <property type="match status" value="1"/>
</dbReference>
<dbReference type="PANTHER" id="PTHR21060">
    <property type="entry name" value="ACETATE KINASE"/>
    <property type="match status" value="1"/>
</dbReference>
<dbReference type="InterPro" id="IPR011245">
    <property type="entry name" value="Butyrate_kin"/>
</dbReference>
<comment type="subcellular location">
    <subcellularLocation>
        <location evidence="1">Cytoplasm</location>
    </subcellularLocation>
</comment>
<protein>
    <submittedName>
        <fullName evidence="8">Putative butyrate kinase 2</fullName>
        <ecNumber evidence="8">2.7.2.7</ecNumber>
    </submittedName>
</protein>
<sequence>MHILVINPGATSTKIAVYEEETEVYSASLPHAPEELSGFSRVVDQLPLREGLVRQALAKAGYTPASFDAVCSRGGLVRHIPSGTYAIDDQVIDDIYNPPFGEHASSLGPLIARSIANEAKIPAFLVDPVSVDELQPLARVSGLSGMERESFFHALNQKAVARKAALDLGKPYEALNLIVVHMGGGVSVAAHEKGRVVDVYNVKDEGSFSLDRAGGLPVNALVNLCYSGITKQDLKRKLSFEAGVFSYLGTHDFREVEKRMLEGDEKALLVYRAMAYQHAKDIGAMAAVLRFQVDAILLTGGIANSERFCAEIAGYVEKIAPIHRYPGEEEMRALALGALRVIRGEAAKSYSETIKNFN</sequence>
<keyword evidence="2" id="KW-0963">Cytoplasm</keyword>
<evidence type="ECO:0000256" key="1">
    <source>
        <dbReference type="ARBA" id="ARBA00004496"/>
    </source>
</evidence>
<dbReference type="EC" id="2.7.2.7" evidence="8"/>
<dbReference type="PANTHER" id="PTHR21060:SF3">
    <property type="entry name" value="BUTYRATE KINASE 2-RELATED"/>
    <property type="match status" value="1"/>
</dbReference>
<gene>
    <name evidence="8" type="primary">buk2_29</name>
    <name evidence="8" type="ORF">SDC9_102875</name>
</gene>
<dbReference type="AlphaFoldDB" id="A0A645AT47"/>
<dbReference type="GO" id="GO:0008776">
    <property type="term" value="F:acetate kinase activity"/>
    <property type="evidence" value="ECO:0007669"/>
    <property type="project" value="TreeGrafter"/>
</dbReference>
<comment type="caution">
    <text evidence="8">The sequence shown here is derived from an EMBL/GenBank/DDBJ whole genome shotgun (WGS) entry which is preliminary data.</text>
</comment>
<dbReference type="GO" id="GO:0047761">
    <property type="term" value="F:butyrate kinase activity"/>
    <property type="evidence" value="ECO:0007669"/>
    <property type="project" value="UniProtKB-EC"/>
</dbReference>
<keyword evidence="4" id="KW-0547">Nucleotide-binding</keyword>
<dbReference type="GO" id="GO:0005524">
    <property type="term" value="F:ATP binding"/>
    <property type="evidence" value="ECO:0007669"/>
    <property type="project" value="UniProtKB-KW"/>
</dbReference>
<reference evidence="8" key="1">
    <citation type="submission" date="2019-08" db="EMBL/GenBank/DDBJ databases">
        <authorList>
            <person name="Kucharzyk K."/>
            <person name="Murdoch R.W."/>
            <person name="Higgins S."/>
            <person name="Loffler F."/>
        </authorList>
    </citation>
    <scope>NUCLEOTIDE SEQUENCE</scope>
</reference>
<evidence type="ECO:0000313" key="8">
    <source>
        <dbReference type="EMBL" id="MPM56076.1"/>
    </source>
</evidence>
<dbReference type="PROSITE" id="PS01076">
    <property type="entry name" value="ACETATE_KINASE_2"/>
    <property type="match status" value="1"/>
</dbReference>
<evidence type="ECO:0000256" key="7">
    <source>
        <dbReference type="ARBA" id="ARBA00048596"/>
    </source>
</evidence>